<gene>
    <name evidence="2" type="ORF">POTOM_033641</name>
</gene>
<feature type="region of interest" description="Disordered" evidence="1">
    <location>
        <begin position="151"/>
        <end position="173"/>
    </location>
</feature>
<dbReference type="OrthoDB" id="423343at2759"/>
<comment type="caution">
    <text evidence="2">The sequence shown here is derived from an EMBL/GenBank/DDBJ whole genome shotgun (WGS) entry which is preliminary data.</text>
</comment>
<dbReference type="EMBL" id="JAAWWB010000017">
    <property type="protein sequence ID" value="KAG6763108.1"/>
    <property type="molecule type" value="Genomic_DNA"/>
</dbReference>
<dbReference type="AlphaFoldDB" id="A0A8X7Z2F7"/>
<evidence type="ECO:0000313" key="2">
    <source>
        <dbReference type="EMBL" id="KAG6763108.1"/>
    </source>
</evidence>
<proteinExistence type="predicted"/>
<reference evidence="2" key="1">
    <citation type="journal article" date="2020" name="bioRxiv">
        <title>Hybrid origin of Populus tomentosa Carr. identified through genome sequencing and phylogenomic analysis.</title>
        <authorList>
            <person name="An X."/>
            <person name="Gao K."/>
            <person name="Chen Z."/>
            <person name="Li J."/>
            <person name="Yang X."/>
            <person name="Yang X."/>
            <person name="Zhou J."/>
            <person name="Guo T."/>
            <person name="Zhao T."/>
            <person name="Huang S."/>
            <person name="Miao D."/>
            <person name="Khan W.U."/>
            <person name="Rao P."/>
            <person name="Ye M."/>
            <person name="Lei B."/>
            <person name="Liao W."/>
            <person name="Wang J."/>
            <person name="Ji L."/>
            <person name="Li Y."/>
            <person name="Guo B."/>
            <person name="Mustafa N.S."/>
            <person name="Li S."/>
            <person name="Yun Q."/>
            <person name="Keller S.R."/>
            <person name="Mao J."/>
            <person name="Zhang R."/>
            <person name="Strauss S.H."/>
        </authorList>
    </citation>
    <scope>NUCLEOTIDE SEQUENCE</scope>
    <source>
        <strain evidence="2">GM15</strain>
        <tissue evidence="2">Leaf</tissue>
    </source>
</reference>
<protein>
    <submittedName>
        <fullName evidence="2">Uncharacterized protein</fullName>
    </submittedName>
</protein>
<organism evidence="2 3">
    <name type="scientific">Populus tomentosa</name>
    <name type="common">Chinese white poplar</name>
    <dbReference type="NCBI Taxonomy" id="118781"/>
    <lineage>
        <taxon>Eukaryota</taxon>
        <taxon>Viridiplantae</taxon>
        <taxon>Streptophyta</taxon>
        <taxon>Embryophyta</taxon>
        <taxon>Tracheophyta</taxon>
        <taxon>Spermatophyta</taxon>
        <taxon>Magnoliopsida</taxon>
        <taxon>eudicotyledons</taxon>
        <taxon>Gunneridae</taxon>
        <taxon>Pentapetalae</taxon>
        <taxon>rosids</taxon>
        <taxon>fabids</taxon>
        <taxon>Malpighiales</taxon>
        <taxon>Salicaceae</taxon>
        <taxon>Saliceae</taxon>
        <taxon>Populus</taxon>
    </lineage>
</organism>
<sequence length="208" mass="23950">MGYEIFCSSTSGILIGFLWEMYFCWTMQAVWFRLEWFDVQFCGCLVLFSHQEMTCVLDGLACSYMDVPSRLQQSFLTWKKRLPQKATPSLCVESPNDLSGMVNSVSFPPVLGQKGRLRAERCADQRIQATNHSIGKMSRLHSLSRILSHPSASVNPRENLRKPRKQRHPWLHAAPERDSDSILSLHAQLYYLESYTNTIKYESLPLLN</sequence>
<accession>A0A8X7Z2F7</accession>
<keyword evidence="3" id="KW-1185">Reference proteome</keyword>
<evidence type="ECO:0000256" key="1">
    <source>
        <dbReference type="SAM" id="MobiDB-lite"/>
    </source>
</evidence>
<evidence type="ECO:0000313" key="3">
    <source>
        <dbReference type="Proteomes" id="UP000886885"/>
    </source>
</evidence>
<name>A0A8X7Z2F7_POPTO</name>
<dbReference type="Proteomes" id="UP000886885">
    <property type="component" value="Chromosome 9A"/>
</dbReference>